<evidence type="ECO:0000313" key="2">
    <source>
        <dbReference type="Proteomes" id="UP000179243"/>
    </source>
</evidence>
<dbReference type="AlphaFoldDB" id="A0A1F7F3U0"/>
<protein>
    <submittedName>
        <fullName evidence="1">Uncharacterized protein</fullName>
    </submittedName>
</protein>
<proteinExistence type="predicted"/>
<gene>
    <name evidence="1" type="ORF">A2519_02830</name>
</gene>
<dbReference type="EMBL" id="MFYX01000128">
    <property type="protein sequence ID" value="OGK01268.1"/>
    <property type="molecule type" value="Genomic_DNA"/>
</dbReference>
<evidence type="ECO:0000313" key="1">
    <source>
        <dbReference type="EMBL" id="OGK01268.1"/>
    </source>
</evidence>
<sequence length="222" mass="25146">MVLHLLRVSIFILCISGILDAEWQSYRCVITTEVRASGLIVNSVSDMVCQRKNGSIWQRIHAVKPEDKEYVAVIRETERETYFPLTETLVKAAPAENDNSGFLTQVQSLLSRQEIEPNKPLSIDLKNIPEAAGLPCRFVTFIRSENGGKREDRFSFADSTRIPVGTLVVSYTEISSLDQKFLMPTKLTYSTMDKSLNIVSTYSAYRINEPVPEETFYLGHDK</sequence>
<accession>A0A1F7F3U0</accession>
<organism evidence="1 2">
    <name type="scientific">Candidatus Raymondbacteria bacterium RIFOXYD12_FULL_49_13</name>
    <dbReference type="NCBI Taxonomy" id="1817890"/>
    <lineage>
        <taxon>Bacteria</taxon>
        <taxon>Raymondiibacteriota</taxon>
    </lineage>
</organism>
<reference evidence="1 2" key="1">
    <citation type="journal article" date="2016" name="Nat. Commun.">
        <title>Thousands of microbial genomes shed light on interconnected biogeochemical processes in an aquifer system.</title>
        <authorList>
            <person name="Anantharaman K."/>
            <person name="Brown C.T."/>
            <person name="Hug L.A."/>
            <person name="Sharon I."/>
            <person name="Castelle C.J."/>
            <person name="Probst A.J."/>
            <person name="Thomas B.C."/>
            <person name="Singh A."/>
            <person name="Wilkins M.J."/>
            <person name="Karaoz U."/>
            <person name="Brodie E.L."/>
            <person name="Williams K.H."/>
            <person name="Hubbard S.S."/>
            <person name="Banfield J.F."/>
        </authorList>
    </citation>
    <scope>NUCLEOTIDE SEQUENCE [LARGE SCALE GENOMIC DNA]</scope>
</reference>
<dbReference type="Proteomes" id="UP000179243">
    <property type="component" value="Unassembled WGS sequence"/>
</dbReference>
<comment type="caution">
    <text evidence="1">The sequence shown here is derived from an EMBL/GenBank/DDBJ whole genome shotgun (WGS) entry which is preliminary data.</text>
</comment>
<name>A0A1F7F3U0_UNCRA</name>